<reference evidence="2 3" key="1">
    <citation type="submission" date="2019-08" db="EMBL/GenBank/DDBJ databases">
        <title>In-depth cultivation of the pig gut microbiome towards novel bacterial diversity and tailored functional studies.</title>
        <authorList>
            <person name="Wylensek D."/>
            <person name="Hitch T.C.A."/>
            <person name="Clavel T."/>
        </authorList>
    </citation>
    <scope>NUCLEOTIDE SEQUENCE [LARGE SCALE GENOMIC DNA]</scope>
    <source>
        <strain evidence="2 3">WCA-389-WT-23D1</strain>
    </source>
</reference>
<evidence type="ECO:0000256" key="1">
    <source>
        <dbReference type="SAM" id="Phobius"/>
    </source>
</evidence>
<sequence length="104" mass="11727">MKLFLDVASQFLAEKRDYYNKKAKSLGAASLMICFFAFIIVYILFLLRFMGTAVLAAAVFLLLAALTAMLAKENGTKSEIYSQIFEDLQEVRARANERSELMAK</sequence>
<keyword evidence="3" id="KW-1185">Reference proteome</keyword>
<name>A0A7X2NHT8_9CLOT</name>
<dbReference type="EMBL" id="VUMD01000001">
    <property type="protein sequence ID" value="MSS35084.1"/>
    <property type="molecule type" value="Genomic_DNA"/>
</dbReference>
<dbReference type="AlphaFoldDB" id="A0A7X2NHT8"/>
<organism evidence="2 3">
    <name type="scientific">Clostridium porci</name>
    <dbReference type="NCBI Taxonomy" id="2605778"/>
    <lineage>
        <taxon>Bacteria</taxon>
        <taxon>Bacillati</taxon>
        <taxon>Bacillota</taxon>
        <taxon>Clostridia</taxon>
        <taxon>Eubacteriales</taxon>
        <taxon>Clostridiaceae</taxon>
        <taxon>Clostridium</taxon>
    </lineage>
</organism>
<keyword evidence="1" id="KW-0812">Transmembrane</keyword>
<comment type="caution">
    <text evidence="2">The sequence shown here is derived from an EMBL/GenBank/DDBJ whole genome shotgun (WGS) entry which is preliminary data.</text>
</comment>
<keyword evidence="1" id="KW-1133">Transmembrane helix</keyword>
<feature type="transmembrane region" description="Helical" evidence="1">
    <location>
        <begin position="25"/>
        <end position="47"/>
    </location>
</feature>
<accession>A0A7X2NHT8</accession>
<evidence type="ECO:0000313" key="3">
    <source>
        <dbReference type="Proteomes" id="UP000429958"/>
    </source>
</evidence>
<proteinExistence type="predicted"/>
<feature type="transmembrane region" description="Helical" evidence="1">
    <location>
        <begin position="53"/>
        <end position="71"/>
    </location>
</feature>
<gene>
    <name evidence="2" type="ORF">FYJ39_00455</name>
</gene>
<keyword evidence="1" id="KW-0472">Membrane</keyword>
<dbReference type="RefSeq" id="WP_154470502.1">
    <property type="nucleotide sequence ID" value="NZ_VUMD01000001.1"/>
</dbReference>
<protein>
    <submittedName>
        <fullName evidence="2">Uncharacterized protein</fullName>
    </submittedName>
</protein>
<evidence type="ECO:0000313" key="2">
    <source>
        <dbReference type="EMBL" id="MSS35084.1"/>
    </source>
</evidence>
<dbReference type="Proteomes" id="UP000429958">
    <property type="component" value="Unassembled WGS sequence"/>
</dbReference>